<dbReference type="EC" id="3.5.2.10" evidence="5"/>
<proteinExistence type="predicted"/>
<dbReference type="GO" id="GO:0047789">
    <property type="term" value="F:creatininase activity"/>
    <property type="evidence" value="ECO:0007669"/>
    <property type="project" value="UniProtKB-EC"/>
</dbReference>
<reference evidence="5" key="1">
    <citation type="submission" date="2019-08" db="EMBL/GenBank/DDBJ databases">
        <authorList>
            <person name="Kucharzyk K."/>
            <person name="Murdoch R.W."/>
            <person name="Higgins S."/>
            <person name="Loffler F."/>
        </authorList>
    </citation>
    <scope>NUCLEOTIDE SEQUENCE</scope>
</reference>
<accession>A0A644T1T5</accession>
<protein>
    <submittedName>
        <fullName evidence="5">Creatinine amidohydrolase</fullName>
        <ecNumber evidence="5">3.5.2.10</ecNumber>
    </submittedName>
</protein>
<evidence type="ECO:0000256" key="2">
    <source>
        <dbReference type="ARBA" id="ARBA00022723"/>
    </source>
</evidence>
<name>A0A644T1T5_9ZZZZ</name>
<keyword evidence="3 5" id="KW-0378">Hydrolase</keyword>
<organism evidence="5">
    <name type="scientific">bioreactor metagenome</name>
    <dbReference type="NCBI Taxonomy" id="1076179"/>
    <lineage>
        <taxon>unclassified sequences</taxon>
        <taxon>metagenomes</taxon>
        <taxon>ecological metagenomes</taxon>
    </lineage>
</organism>
<dbReference type="Pfam" id="PF02633">
    <property type="entry name" value="Creatininase"/>
    <property type="match status" value="1"/>
</dbReference>
<evidence type="ECO:0000256" key="1">
    <source>
        <dbReference type="ARBA" id="ARBA00001947"/>
    </source>
</evidence>
<evidence type="ECO:0000313" key="5">
    <source>
        <dbReference type="EMBL" id="MPL59891.1"/>
    </source>
</evidence>
<dbReference type="GO" id="GO:0009231">
    <property type="term" value="P:riboflavin biosynthetic process"/>
    <property type="evidence" value="ECO:0007669"/>
    <property type="project" value="TreeGrafter"/>
</dbReference>
<dbReference type="PANTHER" id="PTHR35005:SF1">
    <property type="entry name" value="2-AMINO-5-FORMYLAMINO-6-RIBOSYLAMINOPYRIMIDIN-4(3H)-ONE 5'-MONOPHOSPHATE DEFORMYLASE"/>
    <property type="match status" value="1"/>
</dbReference>
<dbReference type="GO" id="GO:0046872">
    <property type="term" value="F:metal ion binding"/>
    <property type="evidence" value="ECO:0007669"/>
    <property type="project" value="UniProtKB-KW"/>
</dbReference>
<keyword evidence="2" id="KW-0479">Metal-binding</keyword>
<dbReference type="EMBL" id="VSSQ01000010">
    <property type="protein sequence ID" value="MPL59891.1"/>
    <property type="molecule type" value="Genomic_DNA"/>
</dbReference>
<dbReference type="Gene3D" id="3.40.50.10310">
    <property type="entry name" value="Creatininase"/>
    <property type="match status" value="1"/>
</dbReference>
<dbReference type="InterPro" id="IPR024087">
    <property type="entry name" value="Creatininase-like_sf"/>
</dbReference>
<comment type="caution">
    <text evidence="5">The sequence shown here is derived from an EMBL/GenBank/DDBJ whole genome shotgun (WGS) entry which is preliminary data.</text>
</comment>
<dbReference type="AlphaFoldDB" id="A0A644T1T5"/>
<comment type="cofactor">
    <cofactor evidence="1">
        <name>Zn(2+)</name>
        <dbReference type="ChEBI" id="CHEBI:29105"/>
    </cofactor>
</comment>
<gene>
    <name evidence="5" type="primary">crnA_1</name>
    <name evidence="5" type="ORF">SDC9_05447</name>
</gene>
<keyword evidence="4" id="KW-0862">Zinc</keyword>
<dbReference type="PANTHER" id="PTHR35005">
    <property type="entry name" value="3-DEHYDRO-SCYLLO-INOSOSE HYDROLASE"/>
    <property type="match status" value="1"/>
</dbReference>
<dbReference type="InterPro" id="IPR003785">
    <property type="entry name" value="Creatininase/forma_Hydrolase"/>
</dbReference>
<sequence>MAQEMWTYAMEEMSYPDVKEILKSVDTVIIPIGSQEKHGPHIPLATDAWVTIEVCSRAAKKAKMPFTPLMPFGYSPHHMGKCNDGVGTITLTGNTLKRVVYEIGRSLIYHGFSKLIFVSHHASNQKVIDEPLRRLAYETGCFCCWFLTPTERKDELVRDFMVEHPAWHSGEMETSTSLAHNEKCVHMERAHAHKAHAPKWMGPAFDKYDGVPTVIFQGAESAWVPMEHHEYVEEATIGDPFLGSKEKGEKYFEVASQHLADFAKEIQKIDIKIPYEKRDYPTRTMD</sequence>
<evidence type="ECO:0000256" key="3">
    <source>
        <dbReference type="ARBA" id="ARBA00022801"/>
    </source>
</evidence>
<evidence type="ECO:0000256" key="4">
    <source>
        <dbReference type="ARBA" id="ARBA00022833"/>
    </source>
</evidence>
<dbReference type="GO" id="GO:0016811">
    <property type="term" value="F:hydrolase activity, acting on carbon-nitrogen (but not peptide) bonds, in linear amides"/>
    <property type="evidence" value="ECO:0007669"/>
    <property type="project" value="TreeGrafter"/>
</dbReference>
<dbReference type="SUPFAM" id="SSF102215">
    <property type="entry name" value="Creatininase"/>
    <property type="match status" value="1"/>
</dbReference>